<keyword evidence="1" id="KW-0472">Membrane</keyword>
<dbReference type="Pfam" id="PF07853">
    <property type="entry name" value="DUF1648"/>
    <property type="match status" value="1"/>
</dbReference>
<feature type="domain" description="DUF1648" evidence="2">
    <location>
        <begin position="15"/>
        <end position="59"/>
    </location>
</feature>
<dbReference type="RefSeq" id="WP_147148018.1">
    <property type="nucleotide sequence ID" value="NZ_BJXN01000012.1"/>
</dbReference>
<name>A0A511RNH4_9DEIN</name>
<feature type="transmembrane region" description="Helical" evidence="1">
    <location>
        <begin position="112"/>
        <end position="132"/>
    </location>
</feature>
<feature type="transmembrane region" description="Helical" evidence="1">
    <location>
        <begin position="54"/>
        <end position="73"/>
    </location>
</feature>
<dbReference type="Proteomes" id="UP000321827">
    <property type="component" value="Unassembled WGS sequence"/>
</dbReference>
<organism evidence="3 4">
    <name type="scientific">Oceanithermus desulfurans NBRC 100063</name>
    <dbReference type="NCBI Taxonomy" id="1227550"/>
    <lineage>
        <taxon>Bacteria</taxon>
        <taxon>Thermotogati</taxon>
        <taxon>Deinococcota</taxon>
        <taxon>Deinococci</taxon>
        <taxon>Thermales</taxon>
        <taxon>Thermaceae</taxon>
        <taxon>Oceanithermus</taxon>
    </lineage>
</organism>
<proteinExistence type="predicted"/>
<sequence>MNPRTKLGLLLLATLLFVWTVVVLVYPLLPETVPAHMDAAGRVTRWGSKLEVLSLPLIFTFVALLAALLLYAAPLEGGEEVFRAAAAFVLWGGLFAVLFPLGALWFPGNGAALTRLLSAGAGLFLVAVGWALPVLSRSTPTRPLCGLPGQPVPTPEQGARLNRRFGALLALHGVLTLVLALAAPSPAWAGVYLVAGLVVLAAGFCSLAGRGLRP</sequence>
<dbReference type="OrthoDB" id="9808690at2"/>
<feature type="transmembrane region" description="Helical" evidence="1">
    <location>
        <begin position="165"/>
        <end position="183"/>
    </location>
</feature>
<reference evidence="3 4" key="1">
    <citation type="submission" date="2019-07" db="EMBL/GenBank/DDBJ databases">
        <title>Whole genome shotgun sequence of Oceanithermus desulfurans NBRC 100063.</title>
        <authorList>
            <person name="Hosoyama A."/>
            <person name="Uohara A."/>
            <person name="Ohji S."/>
            <person name="Ichikawa N."/>
        </authorList>
    </citation>
    <scope>NUCLEOTIDE SEQUENCE [LARGE SCALE GENOMIC DNA]</scope>
    <source>
        <strain evidence="3 4">NBRC 100063</strain>
    </source>
</reference>
<feature type="transmembrane region" description="Helical" evidence="1">
    <location>
        <begin position="85"/>
        <end position="106"/>
    </location>
</feature>
<dbReference type="AlphaFoldDB" id="A0A511RNH4"/>
<evidence type="ECO:0000313" key="4">
    <source>
        <dbReference type="Proteomes" id="UP000321827"/>
    </source>
</evidence>
<dbReference type="EMBL" id="BJXN01000012">
    <property type="protein sequence ID" value="GEM90356.1"/>
    <property type="molecule type" value="Genomic_DNA"/>
</dbReference>
<gene>
    <name evidence="3" type="ORF">ODE01S_17900</name>
</gene>
<evidence type="ECO:0000313" key="3">
    <source>
        <dbReference type="EMBL" id="GEM90356.1"/>
    </source>
</evidence>
<comment type="caution">
    <text evidence="3">The sequence shown here is derived from an EMBL/GenBank/DDBJ whole genome shotgun (WGS) entry which is preliminary data.</text>
</comment>
<protein>
    <recommendedName>
        <fullName evidence="2">DUF1648 domain-containing protein</fullName>
    </recommendedName>
</protein>
<evidence type="ECO:0000259" key="2">
    <source>
        <dbReference type="Pfam" id="PF07853"/>
    </source>
</evidence>
<keyword evidence="1" id="KW-0812">Transmembrane</keyword>
<evidence type="ECO:0000256" key="1">
    <source>
        <dbReference type="SAM" id="Phobius"/>
    </source>
</evidence>
<accession>A0A511RNH4</accession>
<dbReference type="InterPro" id="IPR012867">
    <property type="entry name" value="DUF1648"/>
</dbReference>
<feature type="transmembrane region" description="Helical" evidence="1">
    <location>
        <begin position="189"/>
        <end position="209"/>
    </location>
</feature>
<keyword evidence="1" id="KW-1133">Transmembrane helix</keyword>